<feature type="repeat" description="PPR" evidence="2">
    <location>
        <begin position="267"/>
        <end position="301"/>
    </location>
</feature>
<evidence type="ECO:0000313" key="4">
    <source>
        <dbReference type="Proteomes" id="UP000886520"/>
    </source>
</evidence>
<evidence type="ECO:0000256" key="2">
    <source>
        <dbReference type="PROSITE-ProRule" id="PRU00708"/>
    </source>
</evidence>
<feature type="repeat" description="PPR" evidence="2">
    <location>
        <begin position="748"/>
        <end position="782"/>
    </location>
</feature>
<evidence type="ECO:0000256" key="1">
    <source>
        <dbReference type="ARBA" id="ARBA00022737"/>
    </source>
</evidence>
<dbReference type="EMBL" id="JABFUD020000002">
    <property type="protein sequence ID" value="KAI5083700.1"/>
    <property type="molecule type" value="Genomic_DNA"/>
</dbReference>
<dbReference type="InterPro" id="IPR046960">
    <property type="entry name" value="PPR_At4g14850-like_plant"/>
</dbReference>
<accession>A0A9D4VBZ3</accession>
<dbReference type="FunFam" id="1.25.40.10:FF:000285">
    <property type="entry name" value="Pentatricopeptide repeat-containing protein, chloroplastic"/>
    <property type="match status" value="1"/>
</dbReference>
<dbReference type="FunFam" id="1.25.40.10:FF:000158">
    <property type="entry name" value="pentatricopeptide repeat-containing protein At2g33680"/>
    <property type="match status" value="1"/>
</dbReference>
<dbReference type="FunFam" id="1.25.40.10:FF:000073">
    <property type="entry name" value="Pentatricopeptide repeat-containing protein chloroplastic"/>
    <property type="match status" value="1"/>
</dbReference>
<dbReference type="GO" id="GO:0048731">
    <property type="term" value="P:system development"/>
    <property type="evidence" value="ECO:0007669"/>
    <property type="project" value="UniProtKB-ARBA"/>
</dbReference>
<dbReference type="Pfam" id="PF13041">
    <property type="entry name" value="PPR_2"/>
    <property type="match status" value="9"/>
</dbReference>
<proteinExistence type="predicted"/>
<dbReference type="AlphaFoldDB" id="A0A9D4VBZ3"/>
<dbReference type="GO" id="GO:0009451">
    <property type="term" value="P:RNA modification"/>
    <property type="evidence" value="ECO:0007669"/>
    <property type="project" value="InterPro"/>
</dbReference>
<dbReference type="NCBIfam" id="TIGR00756">
    <property type="entry name" value="PPR"/>
    <property type="match status" value="8"/>
</dbReference>
<keyword evidence="4" id="KW-1185">Reference proteome</keyword>
<dbReference type="FunFam" id="1.25.40.10:FF:000144">
    <property type="entry name" value="Pentatricopeptide repeat-containing protein, mitochondrial"/>
    <property type="match status" value="1"/>
</dbReference>
<protein>
    <recommendedName>
        <fullName evidence="5">Pentatricopeptide repeat-containing protein</fullName>
    </recommendedName>
</protein>
<dbReference type="PANTHER" id="PTHR24015">
    <property type="entry name" value="OS07G0578800 PROTEIN-RELATED"/>
    <property type="match status" value="1"/>
</dbReference>
<feature type="repeat" description="PPR" evidence="2">
    <location>
        <begin position="851"/>
        <end position="885"/>
    </location>
</feature>
<feature type="non-terminal residue" evidence="3">
    <location>
        <position position="1"/>
    </location>
</feature>
<dbReference type="OrthoDB" id="185373at2759"/>
<feature type="repeat" description="PPR" evidence="2">
    <location>
        <begin position="1055"/>
        <end position="1089"/>
    </location>
</feature>
<dbReference type="FunFam" id="1.25.40.10:FF:000090">
    <property type="entry name" value="Pentatricopeptide repeat-containing protein, chloroplastic"/>
    <property type="match status" value="1"/>
</dbReference>
<gene>
    <name evidence="3" type="ORF">GOP47_0003443</name>
</gene>
<dbReference type="Gene3D" id="1.25.40.10">
    <property type="entry name" value="Tetratricopeptide repeat domain"/>
    <property type="match status" value="9"/>
</dbReference>
<name>A0A9D4VBZ3_ADICA</name>
<organism evidence="3 4">
    <name type="scientific">Adiantum capillus-veneris</name>
    <name type="common">Maidenhair fern</name>
    <dbReference type="NCBI Taxonomy" id="13818"/>
    <lineage>
        <taxon>Eukaryota</taxon>
        <taxon>Viridiplantae</taxon>
        <taxon>Streptophyta</taxon>
        <taxon>Embryophyta</taxon>
        <taxon>Tracheophyta</taxon>
        <taxon>Polypodiopsida</taxon>
        <taxon>Polypodiidae</taxon>
        <taxon>Polypodiales</taxon>
        <taxon>Pteridineae</taxon>
        <taxon>Pteridaceae</taxon>
        <taxon>Vittarioideae</taxon>
        <taxon>Adiantum</taxon>
    </lineage>
</organism>
<feature type="repeat" description="PPR" evidence="2">
    <location>
        <begin position="573"/>
        <end position="607"/>
    </location>
</feature>
<reference evidence="3" key="1">
    <citation type="submission" date="2021-01" db="EMBL/GenBank/DDBJ databases">
        <title>Adiantum capillus-veneris genome.</title>
        <authorList>
            <person name="Fang Y."/>
            <person name="Liao Q."/>
        </authorList>
    </citation>
    <scope>NUCLEOTIDE SEQUENCE</scope>
    <source>
        <strain evidence="3">H3</strain>
        <tissue evidence="3">Leaf</tissue>
    </source>
</reference>
<dbReference type="PROSITE" id="PS51375">
    <property type="entry name" value="PPR"/>
    <property type="match status" value="9"/>
</dbReference>
<feature type="repeat" description="PPR" evidence="2">
    <location>
        <begin position="953"/>
        <end position="987"/>
    </location>
</feature>
<dbReference type="PANTHER" id="PTHR24015:SF548">
    <property type="entry name" value="OS08G0340900 PROTEIN"/>
    <property type="match status" value="1"/>
</dbReference>
<sequence>HQHDGKPLHCYKELAILADVESSKQHRPNDITVFFSFHLSVRLCRLQLASCFTKRCLCVSPTIYVKHLLPVFHSSLHHKEVPMCQFKRAVGDHPRIQEGAVYLTRLADCTKHRDLIRGSQLHADIVKSGLLEINLSIGSSLVNLYGKCGAAAKAQHVIDELPVQNIVAWNALIAGHAQHGHGELAITSLERMQHEGLSPDAVTFACILKACGSIQAVQRGSEFHAEIARKGFLGNDVVLGNALVDMYAKCGVLTMAQQVFDDLPVRNVISWTAIIGGYCQLDNGGEALCSFARMQNESVSPDRVTLLCILKACGSIGAADKGKEVHAVISTDRSSRKDVMLGNALVDMYIKCGALLAAYDAFCELSSRNIFSWTVLITGYCQCGHGEEAIKCFQQMKHEGFSPDAVTYACILNACGNIGAAEEGRQIHDQLVREKLLGEDSVLSTALVDMYAKCGELFKAQQVFNELLCKDVTTWNALITGYCQHGHEEEALGCFQQMTREGFCPNAVTFACVLKACGSMRKMEIGLDIHVEISRKDFLGRENVLGSALIDMYANCGALGKAKEVFDRLCARDTVSWTALIAVYCQHGHVKEALDLFEEMEEEGLSPDAVTFACLLKACGSTGAVKQGEFFFEYMKNYYGIIPTVEDLTCMVDLFGHAGCFDKAMAIIKRMPCLDYLPAWSAFLSACRKWGNVKLGKLAFDHVVRLDGDPAVAYICLSNLYAAAGMREDADRTLTEAQQVYDKSLVRDVASWNALISGFYERGCYKEAFLCYERMKQEGFSPDVITFLCILKACGSRGAYEWGKKVHDDLGGIKGSLGDDSVLGTALVDMYAKCGEFKKAEKVFDKLPCHNIASWNALIAGYCQHGRCEEAMSCFEQMGYEGLSYDSRTFSCILKACGTLGAAEMGEAIHAEVFRKGLLQEDIVLGNALVDMYAKCGSLVKAQHVFNELPFRNVVSWNALITGYGQQEDEGNVLRSYAQMKHEGITPDAVTFVFVLKACGSMGAVERGKEIHTEIAREGVLGNVSILGSALVDMYANCGALVKAQEVFDKLSLQDLVSWTALIAGYCHHGYGEESLKCFEQMRCTGLSPDVVTLTCVLKACSSLGAAEKGQMYIETMRRGYGLAPVLEHHTCMVHLFGRTGHFEKAVSMIDKLSCSRYLPAWFSLLSTSLQSGNMILGKLAFEHAILLDKKSAVAYVSMSNIYAAGAMHEDTKKLEATKLDCVVRGASELLESASLAEKVT</sequence>
<comment type="caution">
    <text evidence="3">The sequence shown here is derived from an EMBL/GenBank/DDBJ whole genome shotgun (WGS) entry which is preliminary data.</text>
</comment>
<evidence type="ECO:0000313" key="3">
    <source>
        <dbReference type="EMBL" id="KAI5083700.1"/>
    </source>
</evidence>
<dbReference type="GO" id="GO:0003729">
    <property type="term" value="F:mRNA binding"/>
    <property type="evidence" value="ECO:0007669"/>
    <property type="project" value="UniProtKB-ARBA"/>
</dbReference>
<feature type="repeat" description="PPR" evidence="2">
    <location>
        <begin position="471"/>
        <end position="505"/>
    </location>
</feature>
<feature type="repeat" description="PPR" evidence="2">
    <location>
        <begin position="165"/>
        <end position="199"/>
    </location>
</feature>
<dbReference type="InterPro" id="IPR011990">
    <property type="entry name" value="TPR-like_helical_dom_sf"/>
</dbReference>
<evidence type="ECO:0008006" key="5">
    <source>
        <dbReference type="Google" id="ProtNLM"/>
    </source>
</evidence>
<dbReference type="SUPFAM" id="SSF48452">
    <property type="entry name" value="TPR-like"/>
    <property type="match status" value="2"/>
</dbReference>
<keyword evidence="1" id="KW-0677">Repeat</keyword>
<dbReference type="Proteomes" id="UP000886520">
    <property type="component" value="Chromosome 3"/>
</dbReference>
<dbReference type="InterPro" id="IPR002885">
    <property type="entry name" value="PPR_rpt"/>
</dbReference>
<dbReference type="FunFam" id="1.25.40.10:FF:000031">
    <property type="entry name" value="Pentatricopeptide repeat-containing protein mitochondrial"/>
    <property type="match status" value="3"/>
</dbReference>
<feature type="repeat" description="PPR" evidence="2">
    <location>
        <begin position="369"/>
        <end position="403"/>
    </location>
</feature>
<dbReference type="Pfam" id="PF01535">
    <property type="entry name" value="PPR"/>
    <property type="match status" value="5"/>
</dbReference>